<gene>
    <name evidence="1" type="ORF">HPNQ4044_0299</name>
</gene>
<dbReference type="Proteomes" id="UP000003026">
    <property type="component" value="Unassembled WGS sequence"/>
</dbReference>
<sequence length="39" mass="4794">MFNKIYIFHFLTFPFSLLNLNQKGFLRVMFSKFSMSVWL</sequence>
<dbReference type="PATRIC" id="fig|992028.3.peg.292"/>
<organism evidence="1 2">
    <name type="scientific">Helicobacter pylori NQ4044</name>
    <dbReference type="NCBI Taxonomy" id="992028"/>
    <lineage>
        <taxon>Bacteria</taxon>
        <taxon>Pseudomonadati</taxon>
        <taxon>Campylobacterota</taxon>
        <taxon>Epsilonproteobacteria</taxon>
        <taxon>Campylobacterales</taxon>
        <taxon>Helicobacteraceae</taxon>
        <taxon>Helicobacter</taxon>
    </lineage>
</organism>
<proteinExistence type="predicted"/>
<dbReference type="AlphaFoldDB" id="I9QXZ1"/>
<evidence type="ECO:0000313" key="2">
    <source>
        <dbReference type="Proteomes" id="UP000003026"/>
    </source>
</evidence>
<evidence type="ECO:0000313" key="1">
    <source>
        <dbReference type="EMBL" id="EJB37854.1"/>
    </source>
</evidence>
<reference evidence="1 2" key="1">
    <citation type="submission" date="2012-04" db="EMBL/GenBank/DDBJ databases">
        <title>Genome sequence of Helicobacter pylori NQ4044.</title>
        <authorList>
            <person name="Blanchard T.G."/>
            <person name="Czinn S.J."/>
            <person name="McCracken C."/>
            <person name="Abolude K."/>
            <person name="Maroo A."/>
            <person name="Santana-Cruz I."/>
            <person name="Tallon L.J."/>
            <person name="Ficke F.W.F."/>
        </authorList>
    </citation>
    <scope>NUCLEOTIDE SEQUENCE [LARGE SCALE GENOMIC DNA]</scope>
    <source>
        <strain evidence="1 2">NQ4044</strain>
    </source>
</reference>
<accession>I9QXZ1</accession>
<dbReference type="EMBL" id="AKNW01000003">
    <property type="protein sequence ID" value="EJB37854.1"/>
    <property type="molecule type" value="Genomic_DNA"/>
</dbReference>
<name>I9QXZ1_HELPX</name>
<protein>
    <submittedName>
        <fullName evidence="1">Uncharacterized protein</fullName>
    </submittedName>
</protein>
<comment type="caution">
    <text evidence="1">The sequence shown here is derived from an EMBL/GenBank/DDBJ whole genome shotgun (WGS) entry which is preliminary data.</text>
</comment>